<dbReference type="OrthoDB" id="202133at2759"/>
<feature type="compositionally biased region" description="Polar residues" evidence="2">
    <location>
        <begin position="235"/>
        <end position="261"/>
    </location>
</feature>
<proteinExistence type="predicted"/>
<feature type="region of interest" description="Disordered" evidence="2">
    <location>
        <begin position="344"/>
        <end position="394"/>
    </location>
</feature>
<feature type="region of interest" description="Disordered" evidence="2">
    <location>
        <begin position="168"/>
        <end position="261"/>
    </location>
</feature>
<feature type="compositionally biased region" description="Low complexity" evidence="2">
    <location>
        <begin position="543"/>
        <end position="553"/>
    </location>
</feature>
<dbReference type="InterPro" id="IPR055310">
    <property type="entry name" value="CEP112"/>
</dbReference>
<feature type="region of interest" description="Disordered" evidence="2">
    <location>
        <begin position="276"/>
        <end position="327"/>
    </location>
</feature>
<feature type="compositionally biased region" description="Low complexity" evidence="2">
    <location>
        <begin position="406"/>
        <end position="432"/>
    </location>
</feature>
<evidence type="ECO:0000259" key="3">
    <source>
        <dbReference type="Pfam" id="PF14846"/>
    </source>
</evidence>
<evidence type="ECO:0000313" key="4">
    <source>
        <dbReference type="EMBL" id="GMH84808.1"/>
    </source>
</evidence>
<gene>
    <name evidence="4" type="ORF">TrST_g235</name>
</gene>
<feature type="compositionally biased region" description="Low complexity" evidence="2">
    <location>
        <begin position="382"/>
        <end position="391"/>
    </location>
</feature>
<keyword evidence="5" id="KW-1185">Reference proteome</keyword>
<feature type="compositionally biased region" description="Pro residues" evidence="2">
    <location>
        <begin position="1"/>
        <end position="21"/>
    </location>
</feature>
<feature type="region of interest" description="Disordered" evidence="2">
    <location>
        <begin position="1"/>
        <end position="24"/>
    </location>
</feature>
<keyword evidence="1" id="KW-0175">Coiled coil</keyword>
<reference evidence="5" key="1">
    <citation type="journal article" date="2023" name="Commun. Biol.">
        <title>Genome analysis of Parmales, the sister group of diatoms, reveals the evolutionary specialization of diatoms from phago-mixotrophs to photoautotrophs.</title>
        <authorList>
            <person name="Ban H."/>
            <person name="Sato S."/>
            <person name="Yoshikawa S."/>
            <person name="Yamada K."/>
            <person name="Nakamura Y."/>
            <person name="Ichinomiya M."/>
            <person name="Sato N."/>
            <person name="Blanc-Mathieu R."/>
            <person name="Endo H."/>
            <person name="Kuwata A."/>
            <person name="Ogata H."/>
        </authorList>
    </citation>
    <scope>NUCLEOTIDE SEQUENCE [LARGE SCALE GENOMIC DNA]</scope>
    <source>
        <strain evidence="5">NIES 3701</strain>
    </source>
</reference>
<sequence>MDPPPSPTTPITQPPPTPSPPLTNYQSALLSEEYRLQQKNYDANVPYPSVQGGDALNDEFAMALVNIESSYVHLPKAYRIRIENWVRKLSAPMPTLSWRRNRNAYAHLLASSIRSKDFREPFHRSPPDGPLQMLGAHLKVKAGEEGLKSTNRFWAGIHKKVGRMGEDNEGQITQQQQIQQQQQMQMQQTQMQVNQNDVVDDIVPNSQPDEEHDIQSNQSQQQPQQTNPPTIPNSRQPTPSITDDLTVNTSTSIPGIATSTTGVESNFDHVIRVGEMGVQTSRPPSQASVASGGGYGISTQTSVNGKGGRAGRNSRRGSRDLSVGSFEEGSEALHQSLLRTGFTPLPTIIHSPNVRKGGGEEEVDGGGGAQGDEVRERRRGSVRPGGPVGVETPANASDSFVADMFPPQMSQQTPFTQQRQQQQQQQHSYQQQPPNPYMPTPAYQLTAPPSMPQTHLGPQNPPFPEPTTLPPEMQELQHIVSAQTSRLQLLQDQLSSQQLAHALEIQRIQSQHIMEMQQLRKMHEQQLERFRMNHASGGAGSKPGTTTVTGVPGQRKAWDASQLPLEQYLEYLDKFQQDATVLSTLAKQDNPLPGGEESFMAAGGGQIVPY</sequence>
<feature type="coiled-coil region" evidence="1">
    <location>
        <begin position="473"/>
        <end position="533"/>
    </location>
</feature>
<feature type="region of interest" description="Disordered" evidence="2">
    <location>
        <begin position="406"/>
        <end position="459"/>
    </location>
</feature>
<protein>
    <recommendedName>
        <fullName evidence="3">DUF4485 domain-containing protein</fullName>
    </recommendedName>
</protein>
<dbReference type="PANTHER" id="PTHR18871:SF2">
    <property type="entry name" value="CENTROSOMAL PROTEIN OF 112 KDA"/>
    <property type="match status" value="1"/>
</dbReference>
<name>A0A9W7EPG1_9STRA</name>
<evidence type="ECO:0000313" key="5">
    <source>
        <dbReference type="Proteomes" id="UP001165085"/>
    </source>
</evidence>
<evidence type="ECO:0000256" key="1">
    <source>
        <dbReference type="SAM" id="Coils"/>
    </source>
</evidence>
<comment type="caution">
    <text evidence="4">The sequence shown here is derived from an EMBL/GenBank/DDBJ whole genome shotgun (WGS) entry which is preliminary data.</text>
</comment>
<accession>A0A9W7EPG1</accession>
<feature type="compositionally biased region" description="Low complexity" evidence="2">
    <location>
        <begin position="215"/>
        <end position="234"/>
    </location>
</feature>
<evidence type="ECO:0000256" key="2">
    <source>
        <dbReference type="SAM" id="MobiDB-lite"/>
    </source>
</evidence>
<feature type="compositionally biased region" description="Low complexity" evidence="2">
    <location>
        <begin position="171"/>
        <end position="197"/>
    </location>
</feature>
<organism evidence="4 5">
    <name type="scientific">Triparma strigata</name>
    <dbReference type="NCBI Taxonomy" id="1606541"/>
    <lineage>
        <taxon>Eukaryota</taxon>
        <taxon>Sar</taxon>
        <taxon>Stramenopiles</taxon>
        <taxon>Ochrophyta</taxon>
        <taxon>Bolidophyceae</taxon>
        <taxon>Parmales</taxon>
        <taxon>Triparmaceae</taxon>
        <taxon>Triparma</taxon>
    </lineage>
</organism>
<dbReference type="InterPro" id="IPR027831">
    <property type="entry name" value="DUF4485"/>
</dbReference>
<feature type="domain" description="DUF4485" evidence="3">
    <location>
        <begin position="56"/>
        <end position="135"/>
    </location>
</feature>
<feature type="compositionally biased region" description="Polar residues" evidence="2">
    <location>
        <begin position="278"/>
        <end position="289"/>
    </location>
</feature>
<dbReference type="EMBL" id="BRXY01000297">
    <property type="protein sequence ID" value="GMH84808.1"/>
    <property type="molecule type" value="Genomic_DNA"/>
</dbReference>
<dbReference type="AlphaFoldDB" id="A0A9W7EPG1"/>
<dbReference type="Proteomes" id="UP001165085">
    <property type="component" value="Unassembled WGS sequence"/>
</dbReference>
<feature type="region of interest" description="Disordered" evidence="2">
    <location>
        <begin position="534"/>
        <end position="555"/>
    </location>
</feature>
<dbReference type="Pfam" id="PF14846">
    <property type="entry name" value="DUF4485"/>
    <property type="match status" value="1"/>
</dbReference>
<dbReference type="PANTHER" id="PTHR18871">
    <property type="entry name" value="CENTROSOMAL PROTEIN OF 112 KDA"/>
    <property type="match status" value="1"/>
</dbReference>